<dbReference type="CDD" id="cd03444">
    <property type="entry name" value="Thioesterase_II_repeat1"/>
    <property type="match status" value="1"/>
</dbReference>
<sequence length="277" mass="30768">MATFESLMDLLDLEQIEDDLFRGASPDTDVQRVFGGQVLGQALTAATATVEADRSVHSLHAYFLLPGDPAAPIVYEVDRSRTGRSFSTRRVVARQHGRNIFVMSASYQIPERGPDHADALPDVPDPESLPAIPREPADDGEDALWNILYRRWTAFDIRRVPDTGPERRQVWLRTSAALPDDPHLHTAVLAYVSDLTLLSTTLIRHKLLPHKEVQIASLDHAIWFHRPARADEWLLYDQSSPSASGARGLATGRLFTREGTLVATVVQEGLLRVNPVS</sequence>
<gene>
    <name evidence="5" type="ORF">GCM10009839_61670</name>
</gene>
<evidence type="ECO:0000256" key="2">
    <source>
        <dbReference type="ARBA" id="ARBA00022801"/>
    </source>
</evidence>
<dbReference type="Gene3D" id="2.40.160.210">
    <property type="entry name" value="Acyl-CoA thioesterase, double hotdog domain"/>
    <property type="match status" value="1"/>
</dbReference>
<comment type="similarity">
    <text evidence="1">Belongs to the C/M/P thioester hydrolase family.</text>
</comment>
<dbReference type="InterPro" id="IPR003703">
    <property type="entry name" value="Acyl_CoA_thio"/>
</dbReference>
<comment type="caution">
    <text evidence="5">The sequence shown here is derived from an EMBL/GenBank/DDBJ whole genome shotgun (WGS) entry which is preliminary data.</text>
</comment>
<name>A0ABN2V753_9ACTN</name>
<keyword evidence="6" id="KW-1185">Reference proteome</keyword>
<feature type="domain" description="Acyl-CoA thioesterase 2 C-terminal" evidence="3">
    <location>
        <begin position="167"/>
        <end position="270"/>
    </location>
</feature>
<dbReference type="InterPro" id="IPR042171">
    <property type="entry name" value="Acyl-CoA_hotdog"/>
</dbReference>
<evidence type="ECO:0000259" key="4">
    <source>
        <dbReference type="Pfam" id="PF13622"/>
    </source>
</evidence>
<reference evidence="5 6" key="1">
    <citation type="journal article" date="2019" name="Int. J. Syst. Evol. Microbiol.">
        <title>The Global Catalogue of Microorganisms (GCM) 10K type strain sequencing project: providing services to taxonomists for standard genome sequencing and annotation.</title>
        <authorList>
            <consortium name="The Broad Institute Genomics Platform"/>
            <consortium name="The Broad Institute Genome Sequencing Center for Infectious Disease"/>
            <person name="Wu L."/>
            <person name="Ma J."/>
        </authorList>
    </citation>
    <scope>NUCLEOTIDE SEQUENCE [LARGE SCALE GENOMIC DNA]</scope>
    <source>
        <strain evidence="5 6">JCM 16014</strain>
    </source>
</reference>
<dbReference type="CDD" id="cd03445">
    <property type="entry name" value="Thioesterase_II_repeat2"/>
    <property type="match status" value="1"/>
</dbReference>
<dbReference type="SUPFAM" id="SSF54637">
    <property type="entry name" value="Thioesterase/thiol ester dehydrase-isomerase"/>
    <property type="match status" value="2"/>
</dbReference>
<evidence type="ECO:0000313" key="6">
    <source>
        <dbReference type="Proteomes" id="UP001500751"/>
    </source>
</evidence>
<dbReference type="InterPro" id="IPR029069">
    <property type="entry name" value="HotDog_dom_sf"/>
</dbReference>
<evidence type="ECO:0000256" key="1">
    <source>
        <dbReference type="ARBA" id="ARBA00006538"/>
    </source>
</evidence>
<dbReference type="InterPro" id="IPR025652">
    <property type="entry name" value="TesB_C"/>
</dbReference>
<evidence type="ECO:0000313" key="5">
    <source>
        <dbReference type="EMBL" id="GAA2047932.1"/>
    </source>
</evidence>
<feature type="domain" description="Acyl-CoA thioesterase-like N-terminal HotDog" evidence="4">
    <location>
        <begin position="29"/>
        <end position="107"/>
    </location>
</feature>
<dbReference type="PANTHER" id="PTHR11066:SF34">
    <property type="entry name" value="ACYL-COENZYME A THIOESTERASE 8"/>
    <property type="match status" value="1"/>
</dbReference>
<dbReference type="PANTHER" id="PTHR11066">
    <property type="entry name" value="ACYL-COA THIOESTERASE"/>
    <property type="match status" value="1"/>
</dbReference>
<dbReference type="Pfam" id="PF02551">
    <property type="entry name" value="Acyl_CoA_thio"/>
    <property type="match status" value="1"/>
</dbReference>
<evidence type="ECO:0000259" key="3">
    <source>
        <dbReference type="Pfam" id="PF02551"/>
    </source>
</evidence>
<dbReference type="InterPro" id="IPR049449">
    <property type="entry name" value="TesB_ACOT8-like_N"/>
</dbReference>
<keyword evidence="2" id="KW-0378">Hydrolase</keyword>
<organism evidence="5 6">
    <name type="scientific">Catenulispora yoronensis</name>
    <dbReference type="NCBI Taxonomy" id="450799"/>
    <lineage>
        <taxon>Bacteria</taxon>
        <taxon>Bacillati</taxon>
        <taxon>Actinomycetota</taxon>
        <taxon>Actinomycetes</taxon>
        <taxon>Catenulisporales</taxon>
        <taxon>Catenulisporaceae</taxon>
        <taxon>Catenulispora</taxon>
    </lineage>
</organism>
<dbReference type="Proteomes" id="UP001500751">
    <property type="component" value="Unassembled WGS sequence"/>
</dbReference>
<dbReference type="EMBL" id="BAAAQN010000044">
    <property type="protein sequence ID" value="GAA2047932.1"/>
    <property type="molecule type" value="Genomic_DNA"/>
</dbReference>
<accession>A0ABN2V753</accession>
<protein>
    <submittedName>
        <fullName evidence="5">Acyl-CoA thioesterase II</fullName>
    </submittedName>
</protein>
<dbReference type="Pfam" id="PF13622">
    <property type="entry name" value="4HBT_3"/>
    <property type="match status" value="1"/>
</dbReference>
<proteinExistence type="inferred from homology"/>